<dbReference type="Proteomes" id="UP001193389">
    <property type="component" value="Chromosome"/>
</dbReference>
<dbReference type="SMART" id="SM00116">
    <property type="entry name" value="CBS"/>
    <property type="match status" value="2"/>
</dbReference>
<keyword evidence="1" id="KW-0129">CBS domain</keyword>
<dbReference type="RefSeq" id="WP_318350748.1">
    <property type="nucleotide sequence ID" value="NZ_AP018694.1"/>
</dbReference>
<feature type="domain" description="CBS" evidence="2">
    <location>
        <begin position="300"/>
        <end position="362"/>
    </location>
</feature>
<dbReference type="GO" id="GO:0015095">
    <property type="term" value="F:magnesium ion transmembrane transporter activity"/>
    <property type="evidence" value="ECO:0007669"/>
    <property type="project" value="InterPro"/>
</dbReference>
<sequence length="422" mass="47562">MTTITTFYLSRIVGIKAYDSNGKYIGIVKDLLVESDSATFSTRHPSVTGIKIKRNNKLFFFSFQQFQVEKLNGDIKVIASQPTELSEDRISNDLSLVESVLDKQIVDLNGRKLVRVNDVRLVSLVNGTFAVAVDIGTEGLLRRIGIAKPLKAGLSLVGSSIPGKFINWEDFEAIDFSNSNIKLSKTYKKLQTLHPSDLADIIEELGKKASAEVFSSLNDEQAADVMEELEPETQVHIIESLSIEKAADVLDKMPADEVADIFDSLEDEKIELLLNEMEKETSQEVRELLVYPDHTVGSIMSYEFMSFNPNMTIEEVLEELRRTRPESETLYNLFVTDENEILLATFSIRDVVISAPDTRISEIMRPSPVHLVDYQKINEVAEIVSKYNLLAIPVVDDQNVLKGMVVIDDIIEDLIRKRRTNR</sequence>
<dbReference type="InterPro" id="IPR038076">
    <property type="entry name" value="MgtE_N_sf"/>
</dbReference>
<dbReference type="EMBL" id="AP018694">
    <property type="protein sequence ID" value="BBE17776.1"/>
    <property type="molecule type" value="Genomic_DNA"/>
</dbReference>
<dbReference type="SUPFAM" id="SSF158791">
    <property type="entry name" value="MgtE N-terminal domain-like"/>
    <property type="match status" value="1"/>
</dbReference>
<keyword evidence="4" id="KW-1185">Reference proteome</keyword>
<reference evidence="3" key="1">
    <citation type="journal article" date="2020" name="Int. J. Syst. Evol. Microbiol.">
        <title>Aquipluma nitroreducens gen. nov. sp. nov., a novel facultatively anaerobic bacterium isolated from a freshwater lake.</title>
        <authorList>
            <person name="Watanabe M."/>
            <person name="Kojima H."/>
            <person name="Fukui M."/>
        </authorList>
    </citation>
    <scope>NUCLEOTIDE SEQUENCE</scope>
    <source>
        <strain evidence="3">MeG22</strain>
    </source>
</reference>
<protein>
    <submittedName>
        <fullName evidence="3">Mg/Co/Ni transporter MgtE</fullName>
    </submittedName>
</protein>
<dbReference type="PANTHER" id="PTHR43773">
    <property type="entry name" value="MAGNESIUM TRANSPORTER MGTE"/>
    <property type="match status" value="1"/>
</dbReference>
<dbReference type="PROSITE" id="PS51371">
    <property type="entry name" value="CBS"/>
    <property type="match status" value="2"/>
</dbReference>
<dbReference type="GO" id="GO:0016020">
    <property type="term" value="C:membrane"/>
    <property type="evidence" value="ECO:0007669"/>
    <property type="project" value="InterPro"/>
</dbReference>
<dbReference type="PANTHER" id="PTHR43773:SF1">
    <property type="entry name" value="MAGNESIUM TRANSPORTER MGTE"/>
    <property type="match status" value="1"/>
</dbReference>
<evidence type="ECO:0000256" key="1">
    <source>
        <dbReference type="PROSITE-ProRule" id="PRU00703"/>
    </source>
</evidence>
<dbReference type="Gene3D" id="1.25.60.10">
    <property type="entry name" value="MgtE N-terminal domain-like"/>
    <property type="match status" value="1"/>
</dbReference>
<gene>
    <name evidence="3" type="ORF">AQPE_1933</name>
</gene>
<dbReference type="InterPro" id="IPR006669">
    <property type="entry name" value="MgtE_transporter"/>
</dbReference>
<dbReference type="Gene3D" id="3.10.580.10">
    <property type="entry name" value="CBS-domain"/>
    <property type="match status" value="1"/>
</dbReference>
<accession>A0A5K7S8C1</accession>
<dbReference type="InterPro" id="IPR006668">
    <property type="entry name" value="Mg_transptr_MgtE_intracell_dom"/>
</dbReference>
<dbReference type="Pfam" id="PF00571">
    <property type="entry name" value="CBS"/>
    <property type="match status" value="2"/>
</dbReference>
<dbReference type="InterPro" id="IPR046342">
    <property type="entry name" value="CBS_dom_sf"/>
</dbReference>
<evidence type="ECO:0000313" key="4">
    <source>
        <dbReference type="Proteomes" id="UP001193389"/>
    </source>
</evidence>
<dbReference type="SUPFAM" id="SSF54631">
    <property type="entry name" value="CBS-domain pair"/>
    <property type="match status" value="1"/>
</dbReference>
<evidence type="ECO:0000313" key="3">
    <source>
        <dbReference type="EMBL" id="BBE17776.1"/>
    </source>
</evidence>
<evidence type="ECO:0000259" key="2">
    <source>
        <dbReference type="PROSITE" id="PS51371"/>
    </source>
</evidence>
<dbReference type="Pfam" id="PF03448">
    <property type="entry name" value="MgtE_N"/>
    <property type="match status" value="1"/>
</dbReference>
<dbReference type="AlphaFoldDB" id="A0A5K7S8C1"/>
<proteinExistence type="predicted"/>
<name>A0A5K7S8C1_9BACT</name>
<feature type="domain" description="CBS" evidence="2">
    <location>
        <begin position="364"/>
        <end position="420"/>
    </location>
</feature>
<organism evidence="3 4">
    <name type="scientific">Aquipluma nitroreducens</name>
    <dbReference type="NCBI Taxonomy" id="2010828"/>
    <lineage>
        <taxon>Bacteria</taxon>
        <taxon>Pseudomonadati</taxon>
        <taxon>Bacteroidota</taxon>
        <taxon>Bacteroidia</taxon>
        <taxon>Marinilabiliales</taxon>
        <taxon>Prolixibacteraceae</taxon>
        <taxon>Aquipluma</taxon>
    </lineage>
</organism>
<dbReference type="KEGG" id="anf:AQPE_1933"/>
<dbReference type="InterPro" id="IPR000644">
    <property type="entry name" value="CBS_dom"/>
</dbReference>
<dbReference type="SMART" id="SM00924">
    <property type="entry name" value="MgtE_N"/>
    <property type="match status" value="1"/>
</dbReference>
<dbReference type="CDD" id="cd04606">
    <property type="entry name" value="CBS_pair_Mg_transporter"/>
    <property type="match status" value="1"/>
</dbReference>